<dbReference type="FunFam" id="1.25.40.10:FF:000348">
    <property type="entry name" value="Pentatricopeptide repeat-containing protein chloroplastic"/>
    <property type="match status" value="1"/>
</dbReference>
<dbReference type="Pfam" id="PF20430">
    <property type="entry name" value="Eplus_motif"/>
    <property type="match status" value="1"/>
</dbReference>
<organism evidence="5 6">
    <name type="scientific">Ficus carica</name>
    <name type="common">Common fig</name>
    <dbReference type="NCBI Taxonomy" id="3494"/>
    <lineage>
        <taxon>Eukaryota</taxon>
        <taxon>Viridiplantae</taxon>
        <taxon>Streptophyta</taxon>
        <taxon>Embryophyta</taxon>
        <taxon>Tracheophyta</taxon>
        <taxon>Spermatophyta</taxon>
        <taxon>Magnoliopsida</taxon>
        <taxon>eudicotyledons</taxon>
        <taxon>Gunneridae</taxon>
        <taxon>Pentapetalae</taxon>
        <taxon>rosids</taxon>
        <taxon>fabids</taxon>
        <taxon>Rosales</taxon>
        <taxon>Moraceae</taxon>
        <taxon>Ficeae</taxon>
        <taxon>Ficus</taxon>
    </lineage>
</organism>
<dbReference type="GO" id="GO:0009451">
    <property type="term" value="P:RNA modification"/>
    <property type="evidence" value="ECO:0007669"/>
    <property type="project" value="InterPro"/>
</dbReference>
<dbReference type="InterPro" id="IPR007216">
    <property type="entry name" value="CNOT9"/>
</dbReference>
<dbReference type="InterPro" id="IPR002885">
    <property type="entry name" value="PPR_rpt"/>
</dbReference>
<dbReference type="PANTHER" id="PTHR47926">
    <property type="entry name" value="PENTATRICOPEPTIDE REPEAT-CONTAINING PROTEIN"/>
    <property type="match status" value="1"/>
</dbReference>
<feature type="repeat" description="PPR" evidence="3">
    <location>
        <begin position="512"/>
        <end position="542"/>
    </location>
</feature>
<feature type="repeat" description="PPR" evidence="3">
    <location>
        <begin position="543"/>
        <end position="577"/>
    </location>
</feature>
<evidence type="ECO:0000259" key="4">
    <source>
        <dbReference type="Pfam" id="PF14432"/>
    </source>
</evidence>
<proteinExistence type="inferred from homology"/>
<evidence type="ECO:0000256" key="1">
    <source>
        <dbReference type="ARBA" id="ARBA00006643"/>
    </source>
</evidence>
<dbReference type="InterPro" id="IPR046848">
    <property type="entry name" value="E_motif"/>
</dbReference>
<dbReference type="GO" id="GO:0003723">
    <property type="term" value="F:RNA binding"/>
    <property type="evidence" value="ECO:0007669"/>
    <property type="project" value="InterPro"/>
</dbReference>
<keyword evidence="2" id="KW-0677">Repeat</keyword>
<dbReference type="AlphaFoldDB" id="A0AA88DCZ8"/>
<feature type="repeat" description="PPR" evidence="3">
    <location>
        <begin position="263"/>
        <end position="293"/>
    </location>
</feature>
<dbReference type="Pfam" id="PF13041">
    <property type="entry name" value="PPR_2"/>
    <property type="match status" value="3"/>
</dbReference>
<feature type="repeat" description="PPR" evidence="3">
    <location>
        <begin position="294"/>
        <end position="328"/>
    </location>
</feature>
<evidence type="ECO:0000256" key="3">
    <source>
        <dbReference type="PROSITE-ProRule" id="PRU00708"/>
    </source>
</evidence>
<dbReference type="Pfam" id="PF20431">
    <property type="entry name" value="E_motif"/>
    <property type="match status" value="1"/>
</dbReference>
<dbReference type="Pfam" id="PF04078">
    <property type="entry name" value="Rcd1"/>
    <property type="match status" value="1"/>
</dbReference>
<feature type="repeat" description="PPR" evidence="3">
    <location>
        <begin position="578"/>
        <end position="613"/>
    </location>
</feature>
<dbReference type="GO" id="GO:0030014">
    <property type="term" value="C:CCR4-NOT complex"/>
    <property type="evidence" value="ECO:0007669"/>
    <property type="project" value="InterPro"/>
</dbReference>
<dbReference type="NCBIfam" id="TIGR00756">
    <property type="entry name" value="PPR"/>
    <property type="match status" value="8"/>
</dbReference>
<name>A0AA88DCZ8_FICCA</name>
<dbReference type="Pfam" id="PF14432">
    <property type="entry name" value="DYW_deaminase"/>
    <property type="match status" value="1"/>
</dbReference>
<dbReference type="PANTHER" id="PTHR47926:SF445">
    <property type="entry name" value="DYW DOMAIN-CONTAINING PROTEIN"/>
    <property type="match status" value="1"/>
</dbReference>
<evidence type="ECO:0000313" key="5">
    <source>
        <dbReference type="EMBL" id="GMN51641.1"/>
    </source>
</evidence>
<dbReference type="InterPro" id="IPR011989">
    <property type="entry name" value="ARM-like"/>
</dbReference>
<dbReference type="Pfam" id="PF01535">
    <property type="entry name" value="PPR"/>
    <property type="match status" value="3"/>
</dbReference>
<dbReference type="GO" id="GO:0006402">
    <property type="term" value="P:mRNA catabolic process"/>
    <property type="evidence" value="ECO:0007669"/>
    <property type="project" value="InterPro"/>
</dbReference>
<keyword evidence="6" id="KW-1185">Reference proteome</keyword>
<feature type="repeat" description="PPR" evidence="3">
    <location>
        <begin position="439"/>
        <end position="469"/>
    </location>
</feature>
<dbReference type="SUPFAM" id="SSF48452">
    <property type="entry name" value="TPR-like"/>
    <property type="match status" value="1"/>
</dbReference>
<dbReference type="FunFam" id="1.25.10.10:FF:000661">
    <property type="entry name" value="Cell differentiation family, Rcd1-like containing protein"/>
    <property type="match status" value="1"/>
</dbReference>
<dbReference type="Proteomes" id="UP001187192">
    <property type="component" value="Unassembled WGS sequence"/>
</dbReference>
<feature type="repeat" description="PPR" evidence="3">
    <location>
        <begin position="329"/>
        <end position="363"/>
    </location>
</feature>
<feature type="repeat" description="PPR" evidence="3">
    <location>
        <begin position="160"/>
        <end position="194"/>
    </location>
</feature>
<evidence type="ECO:0000313" key="6">
    <source>
        <dbReference type="Proteomes" id="UP001187192"/>
    </source>
</evidence>
<comment type="caution">
    <text evidence="5">The sequence shown here is derived from an EMBL/GenBank/DDBJ whole genome shotgun (WGS) entry which is preliminary data.</text>
</comment>
<protein>
    <recommendedName>
        <fullName evidence="4">DYW domain-containing protein</fullName>
    </recommendedName>
</protein>
<dbReference type="FunFam" id="1.25.40.10:FF:000344">
    <property type="entry name" value="Pentatricopeptide repeat-containing protein"/>
    <property type="match status" value="1"/>
</dbReference>
<dbReference type="InterPro" id="IPR032867">
    <property type="entry name" value="DYW_dom"/>
</dbReference>
<dbReference type="Gene3D" id="1.25.10.10">
    <property type="entry name" value="Leucine-rich Repeat Variant"/>
    <property type="match status" value="1"/>
</dbReference>
<dbReference type="FunFam" id="1.25.40.10:FF:000031">
    <property type="entry name" value="Pentatricopeptide repeat-containing protein mitochondrial"/>
    <property type="match status" value="1"/>
</dbReference>
<comment type="similarity">
    <text evidence="1">Belongs to the PPR family. PCMP-H subfamily.</text>
</comment>
<dbReference type="PROSITE" id="PS51375">
    <property type="entry name" value="PPR"/>
    <property type="match status" value="8"/>
</dbReference>
<dbReference type="InterPro" id="IPR011990">
    <property type="entry name" value="TPR-like_helical_dom_sf"/>
</dbReference>
<dbReference type="GO" id="GO:0008270">
    <property type="term" value="F:zinc ion binding"/>
    <property type="evidence" value="ECO:0007669"/>
    <property type="project" value="InterPro"/>
</dbReference>
<dbReference type="Gene3D" id="1.25.40.10">
    <property type="entry name" value="Tetratricopeptide repeat domain"/>
    <property type="match status" value="6"/>
</dbReference>
<dbReference type="InterPro" id="IPR046960">
    <property type="entry name" value="PPR_At4g14850-like_plant"/>
</dbReference>
<dbReference type="InterPro" id="IPR046849">
    <property type="entry name" value="E2_motif"/>
</dbReference>
<dbReference type="EMBL" id="BTGU01000038">
    <property type="protein sequence ID" value="GMN51641.1"/>
    <property type="molecule type" value="Genomic_DNA"/>
</dbReference>
<evidence type="ECO:0000256" key="2">
    <source>
        <dbReference type="ARBA" id="ARBA00022737"/>
    </source>
</evidence>
<accession>A0AA88DCZ8</accession>
<feature type="domain" description="DYW" evidence="4">
    <location>
        <begin position="758"/>
        <end position="848"/>
    </location>
</feature>
<dbReference type="Pfam" id="PF12854">
    <property type="entry name" value="PPR_1"/>
    <property type="match status" value="1"/>
</dbReference>
<sequence length="1115" mass="124988">MALLLIRRKPNQVLKFVRAFFFTAPTTFPLVTTKLLKECNSMACAKFFHQQILVQGLDHRVADLIGAYMACDAHTPAMALLERLEPRPLFVFWWNEFIRHAVPSGLLNEVIGLFRRMQRLGWRPDEYTFPFVLKACGELSSIWLGASVHAAVWRNGFEENVFVCNAVVTMYGRCGALDEARKMFEEVLERGIVDVVSWNSIVAAYSQNGDSENALRMFGRMTKNLSTRPNAFSLVNVISACGSSLTWGKQVHGFAVRSGLYEDVFVGNAIVDMYAKCEMMDKAKKVFEQMKVKDVVSWNAMVTGYSRVGEFEDAICLFEKMRAEKIKLNVVTWSAVIAGFAQRDLGHEALDMFRKMQASGVDPNVVTLVSLLSGCASAGALLQGKEIHCYTIKRVLNLDGKDPEADLMIINGLIDMYAKCKHLKVARTMFDLIEPTERHVVTWTAMIGGYAQHGEANDALALFSQMLGRDNYKKPNAFTISCALMACAHLGALRLGKQIHACVIRSQYDSKTPFVSNCLIDMYCKSGYVDIAQAVFDKMQQRNFVSWTSLMAGYGMHGRGKEALWVFDDMKRVGLAADGVTFVVLLYACSHSGMVDEGMIYFNEMSKDYGVTPGPEHYACMVDLLGRAGRLGEALELIKSMPMEPTAIVWYSLLGGCRIHANVEIGEYAANRLLELESQNDGSYTLLSNIYANARRWKDVARIRSLMKHRGVKKRPGCSWVQGKEGTITFFVGDRHHPQSQQIYEILGSLIERIKAIGYVPDTSFALHDVGDEEKGDLLFEHSEKLALAYAILTTPPGTPIRITKNLRVCGDCHSAITFISMIVKHEIILRDSSRFHHFKKGSCSCREERTISRLGSFVMEFFWYYCRIVTGIQGVKIIVEIVSIYPVLSPPNLTPAQSNRVCNALALLQCVASHPDTRMLFLKAHIPLYLYPFLNTTSKSRPFEYLRLTSLGVIGALVKVDETEVISFLLSTEIIPLCLRTMEMGSELSKTVATFIVQKILLDEMGLNYICTTAERFFAVGRVLGSMVAALAEQPSSRLLKHIIRCYLRLSDNPRACEALRSCLPEMLRDATFSSCLREDLTTRRWLQQLLQNVSGSRVPGLQPGGGFEHMMLN</sequence>
<reference evidence="5" key="1">
    <citation type="submission" date="2023-07" db="EMBL/GenBank/DDBJ databases">
        <title>draft genome sequence of fig (Ficus carica).</title>
        <authorList>
            <person name="Takahashi T."/>
            <person name="Nishimura K."/>
        </authorList>
    </citation>
    <scope>NUCLEOTIDE SEQUENCE</scope>
</reference>
<dbReference type="FunFam" id="1.25.40.10:FF:000366">
    <property type="entry name" value="Pentatricopeptide (PPR) repeat-containing protein"/>
    <property type="match status" value="1"/>
</dbReference>
<gene>
    <name evidence="5" type="ORF">TIFTF001_020792</name>
</gene>